<dbReference type="SUPFAM" id="SSF53474">
    <property type="entry name" value="alpha/beta-Hydrolases"/>
    <property type="match status" value="1"/>
</dbReference>
<organism evidence="6 7">
    <name type="scientific">Mesoterricola silvestris</name>
    <dbReference type="NCBI Taxonomy" id="2927979"/>
    <lineage>
        <taxon>Bacteria</taxon>
        <taxon>Pseudomonadati</taxon>
        <taxon>Acidobacteriota</taxon>
        <taxon>Holophagae</taxon>
        <taxon>Holophagales</taxon>
        <taxon>Holophagaceae</taxon>
        <taxon>Mesoterricola</taxon>
    </lineage>
</organism>
<dbReference type="RefSeq" id="WP_394366787.1">
    <property type="nucleotide sequence ID" value="NZ_AP027080.1"/>
</dbReference>
<accession>A0AA48GLF1</accession>
<dbReference type="EMBL" id="AP027080">
    <property type="protein sequence ID" value="BDU71954.1"/>
    <property type="molecule type" value="Genomic_DNA"/>
</dbReference>
<feature type="domain" description="Peptidase S9A N-terminal" evidence="5">
    <location>
        <begin position="27"/>
        <end position="241"/>
    </location>
</feature>
<dbReference type="GO" id="GO:0070012">
    <property type="term" value="F:oligopeptidase activity"/>
    <property type="evidence" value="ECO:0007669"/>
    <property type="project" value="TreeGrafter"/>
</dbReference>
<dbReference type="AlphaFoldDB" id="A0AA48GLF1"/>
<dbReference type="InterPro" id="IPR051167">
    <property type="entry name" value="Prolyl_oligopep/macrocyclase"/>
</dbReference>
<keyword evidence="7" id="KW-1185">Reference proteome</keyword>
<gene>
    <name evidence="6" type="ORF">METEAL_11280</name>
</gene>
<keyword evidence="1" id="KW-0645">Protease</keyword>
<dbReference type="GO" id="GO:0004252">
    <property type="term" value="F:serine-type endopeptidase activity"/>
    <property type="evidence" value="ECO:0007669"/>
    <property type="project" value="InterPro"/>
</dbReference>
<evidence type="ECO:0000259" key="5">
    <source>
        <dbReference type="Pfam" id="PF02897"/>
    </source>
</evidence>
<evidence type="ECO:0000313" key="7">
    <source>
        <dbReference type="Proteomes" id="UP001238179"/>
    </source>
</evidence>
<dbReference type="InterPro" id="IPR001375">
    <property type="entry name" value="Peptidase_S9_cat"/>
</dbReference>
<dbReference type="PANTHER" id="PTHR42881:SF13">
    <property type="entry name" value="PROLYL ENDOPEPTIDASE"/>
    <property type="match status" value="1"/>
</dbReference>
<dbReference type="Gene3D" id="3.40.50.1820">
    <property type="entry name" value="alpha/beta hydrolase"/>
    <property type="match status" value="1"/>
</dbReference>
<dbReference type="PANTHER" id="PTHR42881">
    <property type="entry name" value="PROLYL ENDOPEPTIDASE"/>
    <property type="match status" value="1"/>
</dbReference>
<dbReference type="Pfam" id="PF00326">
    <property type="entry name" value="Peptidase_S9"/>
    <property type="match status" value="1"/>
</dbReference>
<keyword evidence="3" id="KW-0720">Serine protease</keyword>
<keyword evidence="2" id="KW-0378">Hydrolase</keyword>
<feature type="domain" description="Peptidase S9 prolyl oligopeptidase catalytic" evidence="4">
    <location>
        <begin position="491"/>
        <end position="693"/>
    </location>
</feature>
<dbReference type="GO" id="GO:0006508">
    <property type="term" value="P:proteolysis"/>
    <property type="evidence" value="ECO:0007669"/>
    <property type="project" value="UniProtKB-KW"/>
</dbReference>
<dbReference type="PRINTS" id="PR00862">
    <property type="entry name" value="PROLIGOPTASE"/>
</dbReference>
<dbReference type="Proteomes" id="UP001238179">
    <property type="component" value="Chromosome"/>
</dbReference>
<proteinExistence type="predicted"/>
<dbReference type="InterPro" id="IPR002470">
    <property type="entry name" value="Peptidase_S9A"/>
</dbReference>
<sequence length="694" mass="77063">MESRWLPLLLGITLMASGKTPAAPAPEDAYLWLEDITGSKSLDWVRAANAVTAKELEGTKEYKALEDDLLAILDSKAKIPYITRSGAHYYNFWKDAAHPRGLWRRTTLEEYRKAEPAWETVLDIDALGKAENQGWVFHGAQFLHPGFRRCLVSLSPGGSDAAVVREFDVETRTFVEGGFSLPLAKSQVSWIDQDTLFVGTDFGKGSMTTSGYPRVAKVWKRGTPLAQAKVVFEGLDTDMEAVAYHDPTPGFERDFLYRKPSFFTGEYYLLATDGTRRKVELPLDAEPSLHREWLTVKLRTAWAVGGRTYAGGSLLAVKFDEFMAGKRDFAVLFEPSATTSLEDATWTKNLLILNVMDDVKNRLTVLTPGTWKAVPLQGAPAMGATSVYAVDDEASDDYFMTTRDFLTPDSFFLGTPGAAPALLKSLPAFFDASGLEVTQHFTPSKDGTRIPYFQVSRKGLKLDGANPTLLDGYGGFEVSSLPYYSGALGRAWLDRGGVFVLANIRGGGEYGPRWHQAALKANRPRAYEDFAAVARDLAARKVTSPKRLGIMGGSNGGLLVGNMLVMYPELLGAVVCQVPLLDMKRYSHLLAGASWMEEYGDPDKPGEWAYLKTFSPYQNVKAGRRYPPTFFMTTTRDDRVHPAHARKMFAKMRDMGYDVRYFENIEGGHGAGADNRQTAHFWALTYTFLERTLR</sequence>
<dbReference type="InterPro" id="IPR023302">
    <property type="entry name" value="Pept_S9A_N"/>
</dbReference>
<evidence type="ECO:0000259" key="4">
    <source>
        <dbReference type="Pfam" id="PF00326"/>
    </source>
</evidence>
<dbReference type="Pfam" id="PF02897">
    <property type="entry name" value="Peptidase_S9_N"/>
    <property type="match status" value="1"/>
</dbReference>
<evidence type="ECO:0000256" key="2">
    <source>
        <dbReference type="ARBA" id="ARBA00022801"/>
    </source>
</evidence>
<evidence type="ECO:0000313" key="6">
    <source>
        <dbReference type="EMBL" id="BDU71954.1"/>
    </source>
</evidence>
<evidence type="ECO:0000256" key="3">
    <source>
        <dbReference type="ARBA" id="ARBA00022825"/>
    </source>
</evidence>
<name>A0AA48GLF1_9BACT</name>
<dbReference type="KEGG" id="msil:METEAL_11280"/>
<dbReference type="Gene3D" id="2.130.10.120">
    <property type="entry name" value="Prolyl oligopeptidase, N-terminal domain"/>
    <property type="match status" value="1"/>
</dbReference>
<evidence type="ECO:0000256" key="1">
    <source>
        <dbReference type="ARBA" id="ARBA00022670"/>
    </source>
</evidence>
<dbReference type="InterPro" id="IPR029058">
    <property type="entry name" value="AB_hydrolase_fold"/>
</dbReference>
<reference evidence="7" key="1">
    <citation type="journal article" date="2023" name="Int. J. Syst. Evol. Microbiol.">
        <title>Mesoterricola silvestris gen. nov., sp. nov., Mesoterricola sediminis sp. nov., Geothrix oryzae sp. nov., Geothrix edaphica sp. nov., Geothrix rubra sp. nov., and Geothrix limicola sp. nov., six novel members of Acidobacteriota isolated from soils.</title>
        <authorList>
            <person name="Itoh H."/>
            <person name="Sugisawa Y."/>
            <person name="Mise K."/>
            <person name="Xu Z."/>
            <person name="Kuniyasu M."/>
            <person name="Ushijima N."/>
            <person name="Kawano K."/>
            <person name="Kobayashi E."/>
            <person name="Shiratori Y."/>
            <person name="Masuda Y."/>
            <person name="Senoo K."/>
        </authorList>
    </citation>
    <scope>NUCLEOTIDE SEQUENCE [LARGE SCALE GENOMIC DNA]</scope>
    <source>
        <strain evidence="7">W79</strain>
    </source>
</reference>
<dbReference type="SUPFAM" id="SSF50993">
    <property type="entry name" value="Peptidase/esterase 'gauge' domain"/>
    <property type="match status" value="1"/>
</dbReference>
<dbReference type="GO" id="GO:0005829">
    <property type="term" value="C:cytosol"/>
    <property type="evidence" value="ECO:0007669"/>
    <property type="project" value="TreeGrafter"/>
</dbReference>
<protein>
    <submittedName>
        <fullName evidence="6">Prolyl oligopeptidase</fullName>
    </submittedName>
</protein>